<evidence type="ECO:0000256" key="2">
    <source>
        <dbReference type="ARBA" id="ARBA00002803"/>
    </source>
</evidence>
<dbReference type="Pfam" id="PF00677">
    <property type="entry name" value="Lum_binding"/>
    <property type="match status" value="2"/>
</dbReference>
<dbReference type="GO" id="GO:0009231">
    <property type="term" value="P:riboflavin biosynthetic process"/>
    <property type="evidence" value="ECO:0007669"/>
    <property type="project" value="UniProtKB-KW"/>
</dbReference>
<dbReference type="EMBL" id="CABM01000011">
    <property type="protein sequence ID" value="CBH95795.1"/>
    <property type="molecule type" value="Genomic_DNA"/>
</dbReference>
<dbReference type="SUPFAM" id="SSF63380">
    <property type="entry name" value="Riboflavin synthase domain-like"/>
    <property type="match status" value="2"/>
</dbReference>
<comment type="caution">
    <text evidence="10">The sequence shown here is derived from an EMBL/GenBank/DDBJ whole genome shotgun (WGS) entry which is preliminary data.</text>
</comment>
<dbReference type="InterPro" id="IPR017938">
    <property type="entry name" value="Riboflavin_synthase-like_b-brl"/>
</dbReference>
<dbReference type="EC" id="2.5.1.9" evidence="4"/>
<dbReference type="PROSITE" id="PS51177">
    <property type="entry name" value="LUMAZINE_BIND"/>
    <property type="match status" value="2"/>
</dbReference>
<dbReference type="GO" id="GO:0004746">
    <property type="term" value="F:riboflavin synthase activity"/>
    <property type="evidence" value="ECO:0007669"/>
    <property type="project" value="UniProtKB-EC"/>
</dbReference>
<organism evidence="10">
    <name type="scientific">mine drainage metagenome</name>
    <dbReference type="NCBI Taxonomy" id="410659"/>
    <lineage>
        <taxon>unclassified sequences</taxon>
        <taxon>metagenomes</taxon>
        <taxon>ecological metagenomes</taxon>
    </lineage>
</organism>
<reference evidence="10" key="1">
    <citation type="submission" date="2009-10" db="EMBL/GenBank/DDBJ databases">
        <title>Diversity of trophic interactions inside an arsenic-rich microbial ecosystem.</title>
        <authorList>
            <person name="Bertin P.N."/>
            <person name="Heinrich-Salmeron A."/>
            <person name="Pelletier E."/>
            <person name="Goulhen-Chollet F."/>
            <person name="Arsene-Ploetze F."/>
            <person name="Gallien S."/>
            <person name="Calteau A."/>
            <person name="Vallenet D."/>
            <person name="Casiot C."/>
            <person name="Chane-Woon-Ming B."/>
            <person name="Giloteaux L."/>
            <person name="Barakat M."/>
            <person name="Bonnefoy V."/>
            <person name="Bruneel O."/>
            <person name="Chandler M."/>
            <person name="Cleiss J."/>
            <person name="Duran R."/>
            <person name="Elbaz-Poulichet F."/>
            <person name="Fonknechten N."/>
            <person name="Lauga B."/>
            <person name="Mornico D."/>
            <person name="Ortet P."/>
            <person name="Schaeffer C."/>
            <person name="Siguier P."/>
            <person name="Alexander Thil Smith A."/>
            <person name="Van Dorsselaer A."/>
            <person name="Weissenbach J."/>
            <person name="Medigue C."/>
            <person name="Le Paslier D."/>
        </authorList>
    </citation>
    <scope>NUCLEOTIDE SEQUENCE</scope>
</reference>
<dbReference type="FunFam" id="2.40.30.20:FF:000004">
    <property type="entry name" value="Riboflavin synthase, alpha subunit"/>
    <property type="match status" value="1"/>
</dbReference>
<dbReference type="NCBIfam" id="TIGR00187">
    <property type="entry name" value="ribE"/>
    <property type="match status" value="1"/>
</dbReference>
<evidence type="ECO:0000256" key="8">
    <source>
        <dbReference type="ARBA" id="ARBA00022737"/>
    </source>
</evidence>
<dbReference type="AlphaFoldDB" id="E6PLJ4"/>
<evidence type="ECO:0000256" key="5">
    <source>
        <dbReference type="ARBA" id="ARBA00013950"/>
    </source>
</evidence>
<name>E6PLJ4_9ZZZZ</name>
<dbReference type="PIRSF" id="PIRSF000498">
    <property type="entry name" value="Riboflavin_syn_A"/>
    <property type="match status" value="1"/>
</dbReference>
<dbReference type="InterPro" id="IPR001783">
    <property type="entry name" value="Lumazine-bd"/>
</dbReference>
<evidence type="ECO:0000256" key="7">
    <source>
        <dbReference type="ARBA" id="ARBA00022679"/>
    </source>
</evidence>
<sequence>MFTGLVTALGRISEVVPLQAGEGSGLRVMVQVPAAWLQGVDLGDSICVSGACMTAVELGAAHFAFDISAESLARTTGLDAAGIEVNLEQSLTLATKLGGHLVTGHVDGIGQVERFEPAGESWHLALRAPSGLARFFAYKGSIAVNGVSLTVNRVTDANDASASVHINLIPHTLRHTNLHSLKPGSAVNLEVDLIARYVERMLPGLRADLAART</sequence>
<evidence type="ECO:0000256" key="3">
    <source>
        <dbReference type="ARBA" id="ARBA00004887"/>
    </source>
</evidence>
<evidence type="ECO:0000256" key="4">
    <source>
        <dbReference type="ARBA" id="ARBA00012827"/>
    </source>
</evidence>
<gene>
    <name evidence="10" type="ORF">CARN2_2062</name>
</gene>
<proteinExistence type="predicted"/>
<dbReference type="PANTHER" id="PTHR21098">
    <property type="entry name" value="RIBOFLAVIN SYNTHASE ALPHA CHAIN"/>
    <property type="match status" value="1"/>
</dbReference>
<keyword evidence="6" id="KW-0686">Riboflavin biosynthesis</keyword>
<comment type="pathway">
    <text evidence="3">Cofactor biosynthesis; riboflavin biosynthesis; riboflavin from 2-hydroxy-3-oxobutyl phosphate and 5-amino-6-(D-ribitylamino)uracil: step 2/2.</text>
</comment>
<dbReference type="CDD" id="cd00402">
    <property type="entry name" value="Riboflavin_synthase_like"/>
    <property type="match status" value="1"/>
</dbReference>
<dbReference type="InterPro" id="IPR023366">
    <property type="entry name" value="ATP_synth_asu-like_sf"/>
</dbReference>
<dbReference type="PANTHER" id="PTHR21098:SF12">
    <property type="entry name" value="RIBOFLAVIN SYNTHASE"/>
    <property type="match status" value="1"/>
</dbReference>
<evidence type="ECO:0000256" key="1">
    <source>
        <dbReference type="ARBA" id="ARBA00000968"/>
    </source>
</evidence>
<protein>
    <recommendedName>
        <fullName evidence="5">Riboflavin synthase</fullName>
        <ecNumber evidence="4">2.5.1.9</ecNumber>
    </recommendedName>
</protein>
<feature type="domain" description="Lumazine-binding" evidence="9">
    <location>
        <begin position="101"/>
        <end position="202"/>
    </location>
</feature>
<comment type="catalytic activity">
    <reaction evidence="1">
        <text>2 6,7-dimethyl-8-(1-D-ribityl)lumazine + H(+) = 5-amino-6-(D-ribitylamino)uracil + riboflavin</text>
        <dbReference type="Rhea" id="RHEA:20772"/>
        <dbReference type="ChEBI" id="CHEBI:15378"/>
        <dbReference type="ChEBI" id="CHEBI:15934"/>
        <dbReference type="ChEBI" id="CHEBI:57986"/>
        <dbReference type="ChEBI" id="CHEBI:58201"/>
        <dbReference type="EC" id="2.5.1.9"/>
    </reaction>
</comment>
<evidence type="ECO:0000259" key="9">
    <source>
        <dbReference type="PROSITE" id="PS51177"/>
    </source>
</evidence>
<dbReference type="Gene3D" id="2.40.30.20">
    <property type="match status" value="2"/>
</dbReference>
<keyword evidence="7" id="KW-0808">Transferase</keyword>
<evidence type="ECO:0000313" key="10">
    <source>
        <dbReference type="EMBL" id="CBH95795.1"/>
    </source>
</evidence>
<accession>E6PLJ4</accession>
<feature type="domain" description="Lumazine-binding" evidence="9">
    <location>
        <begin position="1"/>
        <end position="100"/>
    </location>
</feature>
<dbReference type="NCBIfam" id="NF006767">
    <property type="entry name" value="PRK09289.1"/>
    <property type="match status" value="1"/>
</dbReference>
<evidence type="ECO:0000256" key="6">
    <source>
        <dbReference type="ARBA" id="ARBA00022619"/>
    </source>
</evidence>
<dbReference type="InterPro" id="IPR026017">
    <property type="entry name" value="Lumazine-bd_dom"/>
</dbReference>
<keyword evidence="8" id="KW-0677">Repeat</keyword>
<comment type="function">
    <text evidence="2">Catalyzes the dismutation of two molecules of 6,7-dimethyl-8-ribityllumazine, resulting in the formation of riboflavin and 5-amino-6-(D-ribitylamino)uracil.</text>
</comment>